<dbReference type="Pfam" id="PF03092">
    <property type="entry name" value="BT1"/>
    <property type="match status" value="1"/>
</dbReference>
<dbReference type="AlphaFoldDB" id="A0A0H5R6P2"/>
<comment type="subcellular location">
    <subcellularLocation>
        <location evidence="1">Membrane</location>
        <topology evidence="1">Multi-pass membrane protein</topology>
    </subcellularLocation>
</comment>
<evidence type="ECO:0000256" key="6">
    <source>
        <dbReference type="ARBA" id="ARBA00023136"/>
    </source>
</evidence>
<dbReference type="NCBIfam" id="TIGR00788">
    <property type="entry name" value="fbt"/>
    <property type="match status" value="1"/>
</dbReference>
<evidence type="ECO:0000256" key="4">
    <source>
        <dbReference type="ARBA" id="ARBA00022692"/>
    </source>
</evidence>
<dbReference type="CDD" id="cd17484">
    <property type="entry name" value="MFS_FBT"/>
    <property type="match status" value="1"/>
</dbReference>
<evidence type="ECO:0000313" key="9">
    <source>
        <dbReference type="EMBL" id="CRZ09780.1"/>
    </source>
</evidence>
<accession>A0A0H5R6P2</accession>
<dbReference type="EMBL" id="HACM01009338">
    <property type="protein sequence ID" value="CRZ09780.1"/>
    <property type="molecule type" value="Transcribed_RNA"/>
</dbReference>
<feature type="transmembrane region" description="Helical" evidence="8">
    <location>
        <begin position="122"/>
        <end position="143"/>
    </location>
</feature>
<dbReference type="GO" id="GO:0016020">
    <property type="term" value="C:membrane"/>
    <property type="evidence" value="ECO:0007669"/>
    <property type="project" value="UniProtKB-SubCell"/>
</dbReference>
<feature type="transmembrane region" description="Helical" evidence="8">
    <location>
        <begin position="340"/>
        <end position="362"/>
    </location>
</feature>
<evidence type="ECO:0000256" key="7">
    <source>
        <dbReference type="SAM" id="MobiDB-lite"/>
    </source>
</evidence>
<dbReference type="InterPro" id="IPR004324">
    <property type="entry name" value="FBT"/>
</dbReference>
<feature type="transmembrane region" description="Helical" evidence="8">
    <location>
        <begin position="374"/>
        <end position="391"/>
    </location>
</feature>
<organism evidence="9">
    <name type="scientific">Spongospora subterranea</name>
    <dbReference type="NCBI Taxonomy" id="70186"/>
    <lineage>
        <taxon>Eukaryota</taxon>
        <taxon>Sar</taxon>
        <taxon>Rhizaria</taxon>
        <taxon>Endomyxa</taxon>
        <taxon>Phytomyxea</taxon>
        <taxon>Plasmodiophorida</taxon>
        <taxon>Plasmodiophoridae</taxon>
        <taxon>Spongospora</taxon>
    </lineage>
</organism>
<feature type="region of interest" description="Disordered" evidence="7">
    <location>
        <begin position="450"/>
        <end position="472"/>
    </location>
</feature>
<evidence type="ECO:0000256" key="5">
    <source>
        <dbReference type="ARBA" id="ARBA00022989"/>
    </source>
</evidence>
<sequence length="472" mass="51803">MQVYPDSIVASESYIVTSTKHVKHFSQLITTSVFYFILGVLIAMPALPIKKLLMDNLHAQPAEMAFIFSMMTIPWALKPLYGLLSDSCPIRGQRRRPYIIIGMLTNSLVWLYLAAIEETAGIAIVSTLMLFSSITLVLADVASDTFLVEKAQLESIADSGKWQSLAWSFRACGAMIGAGLAGIVLDHTEFGIGFLLNLSGLSSLVACSSAMLMYEPVVEHGQFQIDLSRRLADLIAFWKTPDIWRTSVFVAMFACSPSSGDTVFFFMRRRLGFSMDFLGVLSVMRYASSMAGAVVYRQYLRQKPYNSLLRWTITSAFIVSLSTICLVERWNTMIGFPDQLFVFGDTMIMAVCSEVAMMPIIISAARISPQGSEGIVYASIISISNLSSMVSEASGGWLTHSLGITKDDFSNLWLLILICSVSTLLPLPFVHFVPELGSIGDYGSLPKMSSDSDSESIQLTKNGTPTPSSILI</sequence>
<feature type="transmembrane region" description="Helical" evidence="8">
    <location>
        <begin position="308"/>
        <end position="328"/>
    </location>
</feature>
<keyword evidence="3" id="KW-0813">Transport</keyword>
<keyword evidence="6 8" id="KW-0472">Membrane</keyword>
<keyword evidence="5 8" id="KW-1133">Transmembrane helix</keyword>
<dbReference type="PANTHER" id="PTHR31585:SF0">
    <property type="entry name" value="FOLATE-BIOPTERIN TRANSPORTER 1, CHLOROPLASTIC"/>
    <property type="match status" value="1"/>
</dbReference>
<feature type="transmembrane region" description="Helical" evidence="8">
    <location>
        <begin position="59"/>
        <end position="77"/>
    </location>
</feature>
<feature type="transmembrane region" description="Helical" evidence="8">
    <location>
        <begin position="277"/>
        <end position="296"/>
    </location>
</feature>
<feature type="transmembrane region" description="Helical" evidence="8">
    <location>
        <begin position="164"/>
        <end position="185"/>
    </location>
</feature>
<feature type="transmembrane region" description="Helical" evidence="8">
    <location>
        <begin position="191"/>
        <end position="214"/>
    </location>
</feature>
<evidence type="ECO:0000256" key="1">
    <source>
        <dbReference type="ARBA" id="ARBA00004141"/>
    </source>
</evidence>
<feature type="transmembrane region" description="Helical" evidence="8">
    <location>
        <begin position="412"/>
        <end position="433"/>
    </location>
</feature>
<evidence type="ECO:0000256" key="3">
    <source>
        <dbReference type="ARBA" id="ARBA00022448"/>
    </source>
</evidence>
<dbReference type="InterPro" id="IPR036259">
    <property type="entry name" value="MFS_trans_sf"/>
</dbReference>
<dbReference type="PANTHER" id="PTHR31585">
    <property type="entry name" value="FOLATE-BIOPTERIN TRANSPORTER 1, CHLOROPLASTIC"/>
    <property type="match status" value="1"/>
</dbReference>
<dbReference type="Gene3D" id="1.20.1250.20">
    <property type="entry name" value="MFS general substrate transporter like domains"/>
    <property type="match status" value="1"/>
</dbReference>
<evidence type="ECO:0000256" key="2">
    <source>
        <dbReference type="ARBA" id="ARBA00007015"/>
    </source>
</evidence>
<protein>
    <recommendedName>
        <fullName evidence="10">Major facilitator superfamily (MFS) profile domain-containing protein</fullName>
    </recommendedName>
</protein>
<evidence type="ECO:0008006" key="10">
    <source>
        <dbReference type="Google" id="ProtNLM"/>
    </source>
</evidence>
<comment type="similarity">
    <text evidence="2">Belongs to the major facilitator superfamily. Folate-biopterin transporter (TC 2.A.71) family.</text>
</comment>
<dbReference type="SUPFAM" id="SSF103473">
    <property type="entry name" value="MFS general substrate transporter"/>
    <property type="match status" value="1"/>
</dbReference>
<name>A0A0H5R6P2_9EUKA</name>
<feature type="transmembrane region" description="Helical" evidence="8">
    <location>
        <begin position="98"/>
        <end position="116"/>
    </location>
</feature>
<evidence type="ECO:0000256" key="8">
    <source>
        <dbReference type="SAM" id="Phobius"/>
    </source>
</evidence>
<reference evidence="9" key="1">
    <citation type="submission" date="2015-04" db="EMBL/GenBank/DDBJ databases">
        <title>The genome sequence of the plant pathogenic Rhizarian Plasmodiophora brassicae reveals insights in its biotrophic life cycle and the origin of chitin synthesis.</title>
        <authorList>
            <person name="Schwelm A."/>
            <person name="Fogelqvist J."/>
            <person name="Knaust A."/>
            <person name="Julke S."/>
            <person name="Lilja T."/>
            <person name="Dhandapani V."/>
            <person name="Bonilla-Rosso G."/>
            <person name="Karlsson M."/>
            <person name="Shevchenko A."/>
            <person name="Choi S.R."/>
            <person name="Kim H.G."/>
            <person name="Park J.Y."/>
            <person name="Lim Y.P."/>
            <person name="Ludwig-Muller J."/>
            <person name="Dixelius C."/>
        </authorList>
    </citation>
    <scope>NUCLEOTIDE SEQUENCE</scope>
    <source>
        <tissue evidence="9">Potato root galls</tissue>
    </source>
</reference>
<keyword evidence="4 8" id="KW-0812">Transmembrane</keyword>
<feature type="transmembrane region" description="Helical" evidence="8">
    <location>
        <begin position="28"/>
        <end position="47"/>
    </location>
</feature>
<proteinExistence type="inferred from homology"/>
<dbReference type="InterPro" id="IPR039309">
    <property type="entry name" value="BT1"/>
</dbReference>